<organism evidence="2 3">
    <name type="scientific">Paraburkholderia dinghuensis</name>
    <dbReference type="NCBI Taxonomy" id="2305225"/>
    <lineage>
        <taxon>Bacteria</taxon>
        <taxon>Pseudomonadati</taxon>
        <taxon>Pseudomonadota</taxon>
        <taxon>Betaproteobacteria</taxon>
        <taxon>Burkholderiales</taxon>
        <taxon>Burkholderiaceae</taxon>
        <taxon>Paraburkholderia</taxon>
    </lineage>
</organism>
<dbReference type="NCBIfam" id="NF041559">
    <property type="entry name" value="BTH_I2691_fam"/>
    <property type="match status" value="1"/>
</dbReference>
<dbReference type="CDD" id="cd20707">
    <property type="entry name" value="MIX_III"/>
    <property type="match status" value="1"/>
</dbReference>
<dbReference type="EMBL" id="RQIS01000017">
    <property type="protein sequence ID" value="RQH02994.1"/>
    <property type="molecule type" value="Genomic_DNA"/>
</dbReference>
<dbReference type="RefSeq" id="WP_124153092.1">
    <property type="nucleotide sequence ID" value="NZ_RQIS01000017.1"/>
</dbReference>
<dbReference type="Proteomes" id="UP000272778">
    <property type="component" value="Unassembled WGS sequence"/>
</dbReference>
<comment type="caution">
    <text evidence="2">The sequence shown here is derived from an EMBL/GenBank/DDBJ whole genome shotgun (WGS) entry which is preliminary data.</text>
</comment>
<proteinExistence type="predicted"/>
<gene>
    <name evidence="2" type="ORF">D1Y85_21525</name>
</gene>
<dbReference type="InterPro" id="IPR046864">
    <property type="entry name" value="VasX_N"/>
</dbReference>
<dbReference type="Pfam" id="PF20249">
    <property type="entry name" value="VasX_N"/>
    <property type="match status" value="1"/>
</dbReference>
<dbReference type="OrthoDB" id="8664525at2"/>
<evidence type="ECO:0000313" key="3">
    <source>
        <dbReference type="Proteomes" id="UP000272778"/>
    </source>
</evidence>
<dbReference type="AlphaFoldDB" id="A0A3N6MG17"/>
<sequence length="702" mass="77401">MATNNQTCANCEKTGLPILPVRYTVLPKDVKAVMPGGISGARVTDVALDAHHYGLRTLREGWVYLFYEVGPRGNRYWEAYKVTSDGRLWKQALPLPRVPLTDPACAQRAIAVPMDLIAIERPEKCTGRVFVAFSQHTWHQEVFDRYASDDALRQARMQFVEPSKWIASGKDDHGHAIVATEQAIDDVIEYTPSLDPKRLVLPDDKQPFSDAKGVYKDDWLKHEVTRYSPYIRQASPASASQALVKLMKQIGVKDPASGGGDSHHPPMMFALWDSIGNVHELNGFRGDPVSWLDQYVTKERPLQVGALHDVDAAHAIVQSRTEQGLNSQEAMAQQAQSMSALGQSGAQSALAAQRASALAGADPTRATQINAYYDDMNWMAANNIPGSYQRRLVQLGQSTSAGSASSSVPYTGAYRDQIMNDARAYAQAQPGAHDRNLTSMTSYNWSKFEARLKRRDIENFRKKYTALQSAVFDLQEARSADVGKWLQSKLFLDTLEDYQSSDLLDALAFEIVITDALAGIGSTPKGKTILDALVTQWDPVQPASLIWRVVAMNHKDARQELGQLLNTALAKKEVPLEAQSQASARHSPGVDAVISAAGMIGKLNGYYKNLAKLALETDPKKISPLAGLFKRLEVDVFGMTVGDAIFARFRVNQLGDFAGEKIVQTVLLQRAGVSYSDAIALVRKQAELEKLSREETIKRLLT</sequence>
<dbReference type="InterPro" id="IPR048126">
    <property type="entry name" value="Toxin_VasX"/>
</dbReference>
<keyword evidence="3" id="KW-1185">Reference proteome</keyword>
<reference evidence="2 3" key="1">
    <citation type="submission" date="2018-11" db="EMBL/GenBank/DDBJ databases">
        <title>Paraburkholderia sp. DHOA04, isolated from soil.</title>
        <authorList>
            <person name="Gao Z.-H."/>
            <person name="Qiu L.-H."/>
            <person name="Fu J.-C."/>
        </authorList>
    </citation>
    <scope>NUCLEOTIDE SEQUENCE [LARGE SCALE GENOMIC DNA]</scope>
    <source>
        <strain evidence="2 3">DHOA04</strain>
    </source>
</reference>
<name>A0A3N6MG17_9BURK</name>
<evidence type="ECO:0000259" key="1">
    <source>
        <dbReference type="Pfam" id="PF20249"/>
    </source>
</evidence>
<feature type="non-terminal residue" evidence="2">
    <location>
        <position position="702"/>
    </location>
</feature>
<accession>A0A3N6MG17</accession>
<protein>
    <recommendedName>
        <fullName evidence="1">Toxin VasX N-terminal region domain-containing protein</fullName>
    </recommendedName>
</protein>
<feature type="domain" description="Toxin VasX N-terminal region" evidence="1">
    <location>
        <begin position="8"/>
        <end position="166"/>
    </location>
</feature>
<evidence type="ECO:0000313" key="2">
    <source>
        <dbReference type="EMBL" id="RQH02994.1"/>
    </source>
</evidence>